<dbReference type="InterPro" id="IPR037171">
    <property type="entry name" value="NagB/RpiA_transferase-like"/>
</dbReference>
<dbReference type="InterPro" id="IPR036390">
    <property type="entry name" value="WH_DNA-bd_sf"/>
</dbReference>
<dbReference type="SUPFAM" id="SSF46785">
    <property type="entry name" value="Winged helix' DNA-binding domain"/>
    <property type="match status" value="1"/>
</dbReference>
<dbReference type="Gene3D" id="1.10.10.10">
    <property type="entry name" value="Winged helix-like DNA-binding domain superfamily/Winged helix DNA-binding domain"/>
    <property type="match status" value="1"/>
</dbReference>
<dbReference type="EMBL" id="FOHU01000006">
    <property type="protein sequence ID" value="SET25351.1"/>
    <property type="molecule type" value="Genomic_DNA"/>
</dbReference>
<dbReference type="Pfam" id="PF00455">
    <property type="entry name" value="DeoRC"/>
    <property type="match status" value="1"/>
</dbReference>
<accession>A0A1I0D0E1</accession>
<evidence type="ECO:0000259" key="4">
    <source>
        <dbReference type="PROSITE" id="PS51000"/>
    </source>
</evidence>
<dbReference type="InterPro" id="IPR050313">
    <property type="entry name" value="Carb_Metab_HTH_regulators"/>
</dbReference>
<dbReference type="Proteomes" id="UP000199568">
    <property type="component" value="Unassembled WGS sequence"/>
</dbReference>
<evidence type="ECO:0000313" key="5">
    <source>
        <dbReference type="EMBL" id="SET25351.1"/>
    </source>
</evidence>
<dbReference type="InterPro" id="IPR018356">
    <property type="entry name" value="Tscrpt_reg_HTH_DeoR_CS"/>
</dbReference>
<keyword evidence="2" id="KW-0238">DNA-binding</keyword>
<name>A0A1I0D0E1_9FIRM</name>
<dbReference type="SMART" id="SM00420">
    <property type="entry name" value="HTH_DEOR"/>
    <property type="match status" value="1"/>
</dbReference>
<dbReference type="InterPro" id="IPR001034">
    <property type="entry name" value="DeoR_HTH"/>
</dbReference>
<gene>
    <name evidence="5" type="ORF">SAMN05660297_01844</name>
</gene>
<dbReference type="InterPro" id="IPR036388">
    <property type="entry name" value="WH-like_DNA-bd_sf"/>
</dbReference>
<dbReference type="AlphaFoldDB" id="A0A1I0D0E1"/>
<feature type="domain" description="HTH deoR-type" evidence="4">
    <location>
        <begin position="7"/>
        <end position="62"/>
    </location>
</feature>
<dbReference type="GO" id="GO:0003700">
    <property type="term" value="F:DNA-binding transcription factor activity"/>
    <property type="evidence" value="ECO:0007669"/>
    <property type="project" value="InterPro"/>
</dbReference>
<keyword evidence="1" id="KW-0805">Transcription regulation</keyword>
<keyword evidence="3" id="KW-0804">Transcription</keyword>
<dbReference type="SMART" id="SM01134">
    <property type="entry name" value="DeoRC"/>
    <property type="match status" value="1"/>
</dbReference>
<dbReference type="GO" id="GO:0003677">
    <property type="term" value="F:DNA binding"/>
    <property type="evidence" value="ECO:0007669"/>
    <property type="project" value="UniProtKB-KW"/>
</dbReference>
<dbReference type="PROSITE" id="PS51000">
    <property type="entry name" value="HTH_DEOR_2"/>
    <property type="match status" value="1"/>
</dbReference>
<dbReference type="SUPFAM" id="SSF100950">
    <property type="entry name" value="NagB/RpiA/CoA transferase-like"/>
    <property type="match status" value="1"/>
</dbReference>
<evidence type="ECO:0000313" key="6">
    <source>
        <dbReference type="Proteomes" id="UP000199568"/>
    </source>
</evidence>
<dbReference type="PRINTS" id="PR00037">
    <property type="entry name" value="HTHLACR"/>
</dbReference>
<dbReference type="PROSITE" id="PS00894">
    <property type="entry name" value="HTH_DEOR_1"/>
    <property type="match status" value="1"/>
</dbReference>
<dbReference type="PANTHER" id="PTHR30363:SF44">
    <property type="entry name" value="AGA OPERON TRANSCRIPTIONAL REPRESSOR-RELATED"/>
    <property type="match status" value="1"/>
</dbReference>
<protein>
    <submittedName>
        <fullName evidence="5">Transcriptional regulator, DeoR family</fullName>
    </submittedName>
</protein>
<dbReference type="InterPro" id="IPR014036">
    <property type="entry name" value="DeoR-like_C"/>
</dbReference>
<dbReference type="Gene3D" id="3.40.50.1360">
    <property type="match status" value="1"/>
</dbReference>
<dbReference type="PANTHER" id="PTHR30363">
    <property type="entry name" value="HTH-TYPE TRANSCRIPTIONAL REGULATOR SRLR-RELATED"/>
    <property type="match status" value="1"/>
</dbReference>
<keyword evidence="6" id="KW-1185">Reference proteome</keyword>
<dbReference type="Pfam" id="PF08220">
    <property type="entry name" value="HTH_DeoR"/>
    <property type="match status" value="1"/>
</dbReference>
<proteinExistence type="predicted"/>
<dbReference type="CDD" id="cd00090">
    <property type="entry name" value="HTH_ARSR"/>
    <property type="match status" value="1"/>
</dbReference>
<organism evidence="5 6">
    <name type="scientific">Natronincola peptidivorans</name>
    <dbReference type="NCBI Taxonomy" id="426128"/>
    <lineage>
        <taxon>Bacteria</taxon>
        <taxon>Bacillati</taxon>
        <taxon>Bacillota</taxon>
        <taxon>Clostridia</taxon>
        <taxon>Peptostreptococcales</taxon>
        <taxon>Natronincolaceae</taxon>
        <taxon>Natronincola</taxon>
    </lineage>
</organism>
<sequence length="259" mass="29304">MVKKMLAIERRQQILERLYEKKSVTVSELSKKYDVSEETIRRDLQKLEEEGIANRTYGGAYLNGGVHYDLPIEIRETAYVKAKELIGVKCASLINSGDTIILDSSTTSLHIAEHIKRKSNITVITNAIKVASKLAECENIKVLSTGGILRANALSYVGHIAERMLKDFYVDKAFVSCGGIHLERGILDSNELEAEIRKVMLKQAQKKVLIADNTKFDKTSFIKITDFDEIDMVITDKKLSDDWKAKFDKVAIEYCYCEN</sequence>
<evidence type="ECO:0000256" key="3">
    <source>
        <dbReference type="ARBA" id="ARBA00023163"/>
    </source>
</evidence>
<dbReference type="InterPro" id="IPR011991">
    <property type="entry name" value="ArsR-like_HTH"/>
</dbReference>
<reference evidence="5 6" key="1">
    <citation type="submission" date="2016-10" db="EMBL/GenBank/DDBJ databases">
        <authorList>
            <person name="de Groot N.N."/>
        </authorList>
    </citation>
    <scope>NUCLEOTIDE SEQUENCE [LARGE SCALE GENOMIC DNA]</scope>
    <source>
        <strain evidence="5 6">DSM 18979</strain>
    </source>
</reference>
<dbReference type="STRING" id="426128.SAMN05660297_01844"/>
<evidence type="ECO:0000256" key="1">
    <source>
        <dbReference type="ARBA" id="ARBA00023015"/>
    </source>
</evidence>
<evidence type="ECO:0000256" key="2">
    <source>
        <dbReference type="ARBA" id="ARBA00023125"/>
    </source>
</evidence>